<dbReference type="SUPFAM" id="SSF52402">
    <property type="entry name" value="Adenine nucleotide alpha hydrolases-like"/>
    <property type="match status" value="1"/>
</dbReference>
<dbReference type="InterPro" id="IPR006016">
    <property type="entry name" value="UspA"/>
</dbReference>
<keyword evidence="4" id="KW-1185">Reference proteome</keyword>
<dbReference type="PANTHER" id="PTHR46268">
    <property type="entry name" value="STRESS RESPONSE PROTEIN NHAX"/>
    <property type="match status" value="1"/>
</dbReference>
<evidence type="ECO:0000256" key="1">
    <source>
        <dbReference type="ARBA" id="ARBA00008791"/>
    </source>
</evidence>
<evidence type="ECO:0000313" key="4">
    <source>
        <dbReference type="Proteomes" id="UP000663499"/>
    </source>
</evidence>
<dbReference type="PANTHER" id="PTHR46268:SF6">
    <property type="entry name" value="UNIVERSAL STRESS PROTEIN UP12"/>
    <property type="match status" value="1"/>
</dbReference>
<dbReference type="EMBL" id="CP071444">
    <property type="protein sequence ID" value="QSX08893.1"/>
    <property type="molecule type" value="Genomic_DNA"/>
</dbReference>
<dbReference type="InterPro" id="IPR006015">
    <property type="entry name" value="Universal_stress_UspA"/>
</dbReference>
<proteinExistence type="inferred from homology"/>
<comment type="similarity">
    <text evidence="1">Belongs to the universal stress protein A family.</text>
</comment>
<evidence type="ECO:0000259" key="2">
    <source>
        <dbReference type="Pfam" id="PF00582"/>
    </source>
</evidence>
<sequence>MKRVLIPVDGSEYSMRALEKAKEIALAFESDIVLINVKDIRFPLYPYEPGNVIDMGATIDQLAETASKNAQRILDDAAQVFEDIPGDVETFELDGEPGNRIIKFIEEDPDIDLVIMGSLGVNGGLQSFLLGSVTNKVLHHVDRAVLVVK</sequence>
<accession>A0A974XFJ4</accession>
<gene>
    <name evidence="3" type="ORF">J0B03_02075</name>
</gene>
<dbReference type="CDD" id="cd00293">
    <property type="entry name" value="USP-like"/>
    <property type="match status" value="1"/>
</dbReference>
<dbReference type="Pfam" id="PF00582">
    <property type="entry name" value="Usp"/>
    <property type="match status" value="1"/>
</dbReference>
<organism evidence="3 4">
    <name type="scientific">Alkalibacter rhizosphaerae</name>
    <dbReference type="NCBI Taxonomy" id="2815577"/>
    <lineage>
        <taxon>Bacteria</taxon>
        <taxon>Bacillati</taxon>
        <taxon>Bacillota</taxon>
        <taxon>Clostridia</taxon>
        <taxon>Eubacteriales</taxon>
        <taxon>Eubacteriaceae</taxon>
        <taxon>Alkalibacter</taxon>
    </lineage>
</organism>
<dbReference type="RefSeq" id="WP_207300234.1">
    <property type="nucleotide sequence ID" value="NZ_CP071444.1"/>
</dbReference>
<dbReference type="KEGG" id="alka:J0B03_02075"/>
<dbReference type="PRINTS" id="PR01438">
    <property type="entry name" value="UNVRSLSTRESS"/>
</dbReference>
<dbReference type="Gene3D" id="3.40.50.620">
    <property type="entry name" value="HUPs"/>
    <property type="match status" value="1"/>
</dbReference>
<dbReference type="InterPro" id="IPR014729">
    <property type="entry name" value="Rossmann-like_a/b/a_fold"/>
</dbReference>
<dbReference type="Proteomes" id="UP000663499">
    <property type="component" value="Chromosome"/>
</dbReference>
<feature type="domain" description="UspA" evidence="2">
    <location>
        <begin position="1"/>
        <end position="149"/>
    </location>
</feature>
<name>A0A974XFJ4_9FIRM</name>
<dbReference type="AlphaFoldDB" id="A0A974XFJ4"/>
<protein>
    <submittedName>
        <fullName evidence="3">Universal stress protein</fullName>
    </submittedName>
</protein>
<reference evidence="3" key="1">
    <citation type="submission" date="2021-03" db="EMBL/GenBank/DDBJ databases">
        <title>Alkalibacter marinus sp. nov., isolated from tidal flat sediment.</title>
        <authorList>
            <person name="Namirimu T."/>
            <person name="Yang J.-A."/>
            <person name="Yang S.-H."/>
            <person name="Kim Y.-J."/>
            <person name="Kwon K.K."/>
        </authorList>
    </citation>
    <scope>NUCLEOTIDE SEQUENCE</scope>
    <source>
        <strain evidence="3">ES005</strain>
    </source>
</reference>
<evidence type="ECO:0000313" key="3">
    <source>
        <dbReference type="EMBL" id="QSX08893.1"/>
    </source>
</evidence>